<evidence type="ECO:0000259" key="13">
    <source>
        <dbReference type="Pfam" id="PF00662"/>
    </source>
</evidence>
<feature type="domain" description="NADH:quinone oxidoreductase/Mrp antiporter transmembrane" evidence="12">
    <location>
        <begin position="137"/>
        <end position="414"/>
    </location>
</feature>
<evidence type="ECO:0000313" key="18">
    <source>
        <dbReference type="Proteomes" id="UP001432180"/>
    </source>
</evidence>
<keyword evidence="5 9" id="KW-0812">Transmembrane</keyword>
<evidence type="ECO:0000313" key="17">
    <source>
        <dbReference type="EMBL" id="WPL18627.1"/>
    </source>
</evidence>
<feature type="transmembrane region" description="Helical" evidence="11">
    <location>
        <begin position="420"/>
        <end position="442"/>
    </location>
</feature>
<feature type="transmembrane region" description="Helical" evidence="11">
    <location>
        <begin position="88"/>
        <end position="110"/>
    </location>
</feature>
<evidence type="ECO:0000256" key="5">
    <source>
        <dbReference type="ARBA" id="ARBA00022692"/>
    </source>
</evidence>
<feature type="domain" description="MrpA C-terminal/MbhD" evidence="15">
    <location>
        <begin position="630"/>
        <end position="694"/>
    </location>
</feature>
<feature type="domain" description="NADH-Ubiquinone oxidoreductase (complex I) chain 5 N-terminal" evidence="13">
    <location>
        <begin position="76"/>
        <end position="121"/>
    </location>
</feature>
<dbReference type="PANTHER" id="PTHR43373:SF1">
    <property type="entry name" value="NA(+)_H(+) ANTIPORTER SUBUNIT A"/>
    <property type="match status" value="1"/>
</dbReference>
<feature type="transmembrane region" description="Helical" evidence="11">
    <location>
        <begin position="580"/>
        <end position="601"/>
    </location>
</feature>
<dbReference type="Pfam" id="PF20501">
    <property type="entry name" value="MbhE"/>
    <property type="match status" value="1"/>
</dbReference>
<dbReference type="Pfam" id="PF13244">
    <property type="entry name" value="MbhD"/>
    <property type="match status" value="1"/>
</dbReference>
<evidence type="ECO:0000259" key="16">
    <source>
        <dbReference type="Pfam" id="PF20501"/>
    </source>
</evidence>
<evidence type="ECO:0000256" key="2">
    <source>
        <dbReference type="ARBA" id="ARBA00022448"/>
    </source>
</evidence>
<feature type="transmembrane region" description="Helical" evidence="11">
    <location>
        <begin position="834"/>
        <end position="850"/>
    </location>
</feature>
<dbReference type="InterPro" id="IPR001750">
    <property type="entry name" value="ND/Mrp_TM"/>
</dbReference>
<dbReference type="Pfam" id="PF00662">
    <property type="entry name" value="Proton_antipo_N"/>
    <property type="match status" value="1"/>
</dbReference>
<proteinExistence type="predicted"/>
<dbReference type="EMBL" id="CP121472">
    <property type="protein sequence ID" value="WPL18627.1"/>
    <property type="molecule type" value="Genomic_DNA"/>
</dbReference>
<feature type="transmembrane region" description="Helical" evidence="11">
    <location>
        <begin position="371"/>
        <end position="400"/>
    </location>
</feature>
<evidence type="ECO:0000256" key="9">
    <source>
        <dbReference type="RuleBase" id="RU000320"/>
    </source>
</evidence>
<evidence type="ECO:0000256" key="11">
    <source>
        <dbReference type="SAM" id="Phobius"/>
    </source>
</evidence>
<dbReference type="InterPro" id="IPR007182">
    <property type="entry name" value="MnhB"/>
</dbReference>
<feature type="transmembrane region" description="Helical" evidence="11">
    <location>
        <begin position="463"/>
        <end position="481"/>
    </location>
</feature>
<keyword evidence="8 11" id="KW-0472">Membrane</keyword>
<feature type="transmembrane region" description="Helical" evidence="11">
    <location>
        <begin position="647"/>
        <end position="665"/>
    </location>
</feature>
<feature type="transmembrane region" description="Helical" evidence="11">
    <location>
        <begin position="117"/>
        <end position="135"/>
    </location>
</feature>
<evidence type="ECO:0000259" key="14">
    <source>
        <dbReference type="Pfam" id="PF04039"/>
    </source>
</evidence>
<evidence type="ECO:0000256" key="4">
    <source>
        <dbReference type="ARBA" id="ARBA00022475"/>
    </source>
</evidence>
<keyword evidence="2" id="KW-0813">Transport</keyword>
<feature type="transmembrane region" description="Helical" evidence="11">
    <location>
        <begin position="281"/>
        <end position="302"/>
    </location>
</feature>
<comment type="subcellular location">
    <subcellularLocation>
        <location evidence="1">Cell membrane</location>
        <topology evidence="1">Multi-pass membrane protein</topology>
    </subcellularLocation>
    <subcellularLocation>
        <location evidence="9">Membrane</location>
        <topology evidence="9">Multi-pass membrane protein</topology>
    </subcellularLocation>
</comment>
<keyword evidence="6 11" id="KW-1133">Transmembrane helix</keyword>
<accession>A0ABZ0SEU0</accession>
<dbReference type="PANTHER" id="PTHR43373">
    <property type="entry name" value="NA(+)/H(+) ANTIPORTER SUBUNIT"/>
    <property type="match status" value="1"/>
</dbReference>
<feature type="transmembrane region" description="Helical" evidence="11">
    <location>
        <begin position="671"/>
        <end position="689"/>
    </location>
</feature>
<feature type="transmembrane region" description="Helical" evidence="11">
    <location>
        <begin position="507"/>
        <end position="530"/>
    </location>
</feature>
<organism evidence="17 18">
    <name type="scientific">Thiorhodovibrio winogradskyi</name>
    <dbReference type="NCBI Taxonomy" id="77007"/>
    <lineage>
        <taxon>Bacteria</taxon>
        <taxon>Pseudomonadati</taxon>
        <taxon>Pseudomonadota</taxon>
        <taxon>Gammaproteobacteria</taxon>
        <taxon>Chromatiales</taxon>
        <taxon>Chromatiaceae</taxon>
        <taxon>Thiorhodovibrio</taxon>
    </lineage>
</organism>
<evidence type="ECO:0000259" key="12">
    <source>
        <dbReference type="Pfam" id="PF00361"/>
    </source>
</evidence>
<evidence type="ECO:0000256" key="8">
    <source>
        <dbReference type="ARBA" id="ARBA00023136"/>
    </source>
</evidence>
<dbReference type="PRINTS" id="PR01435">
    <property type="entry name" value="NPOXDRDTASE5"/>
</dbReference>
<feature type="transmembrane region" description="Helical" evidence="11">
    <location>
        <begin position="37"/>
        <end position="56"/>
    </location>
</feature>
<feature type="transmembrane region" description="Helical" evidence="11">
    <location>
        <begin position="871"/>
        <end position="891"/>
    </location>
</feature>
<keyword evidence="18" id="KW-1185">Reference proteome</keyword>
<dbReference type="Proteomes" id="UP001432180">
    <property type="component" value="Chromosome"/>
</dbReference>
<dbReference type="InterPro" id="IPR025383">
    <property type="entry name" value="MrpA_C/MbhD"/>
</dbReference>
<feature type="transmembrane region" description="Helical" evidence="11">
    <location>
        <begin position="340"/>
        <end position="359"/>
    </location>
</feature>
<gene>
    <name evidence="17" type="primary">mrpA_2</name>
    <name evidence="17" type="ORF">Thiowin_03707</name>
</gene>
<feature type="region of interest" description="Disordered" evidence="10">
    <location>
        <begin position="943"/>
        <end position="967"/>
    </location>
</feature>
<dbReference type="RefSeq" id="WP_328984377.1">
    <property type="nucleotide sequence ID" value="NZ_CP121472.1"/>
</dbReference>
<sequence>MSDPPATFLAWIILIPFIGALLPPFAVWLAPKPSRGAAAAFAAALVSSAALVIALSHTPDVFAGGEVHVAIPWIAQIGLTLALRFDGLAMVFVLLILGIGLLVILYARFYLEKSDQVARFFAILLLFQGAMLGIVLADNLLLLVVFWELTSLTSFLLVGFDPRSIEARRGALMALVITAGGGLCLLAGFLLLGSVAGSFALSEVLAAADTVHAHPLYLPILVLILLGAFTKSAQFPFHFWLPAAMTAPTPVSAYLHSATMVKAGIFLLARFFPVFAETDTWFYLVGGVGLTTFLLGAYFAIFKHDIKGLLAYSTISHLGLITFLFGLGTPLGAVAGLFHAMNHAVFKASLFMAAGIIDHETGTRDMRRLSGLWYFMPITGTLAMVAAAAMAGVPLLNGFLSKEMFFAETVHHEWLGHLDWILPVAATTGGIFAVAYSVRFIHDVFFGGRSCYLDHNPHEPPRWMRIPIEILVALCLLVGIFPEQTVRPLLDLGVRSMLGFDPKYDLAIWHGFSFPLLMSLIALIGGMLLYRMRGGLFNLHDWLFPPASAASVFQRLAAGMQRFARARMPRTARASLQGSLAWLLLSVLVLAVLPLLPAMLQLQPGTLPGLLATLRLGPLDLPSIGGAIILAVALVGVVGLRRQRLQATILIGVIGLIVSLAFVHFSAPDLALTQLSVEVVTTILLLLVLYFMPQQDTARISRWRHTRDLVLAVGAGGGAAVLAFAILSAETPSISGYYLAASKPAAGAGNVVNGILVDFRGFDTLGEITVLAIAAAGIFAMLRGIRLRTPPRDLFGRRWSADAHPVILSMLSRPLLPMALLVAVFMLLRGHHEPGGGFIAGLIAGIALILQQLASGQQWSAERLRLNYTRLIGAGLMLSLGTGLAALVFGRPFLTSAFWHGDLPLIGELEFASAMAFDAGVFLVVLGTVMLILDNLGRLSGHRQHHHQHQQGRGSEIHTPGSAPWKP</sequence>
<evidence type="ECO:0000256" key="1">
    <source>
        <dbReference type="ARBA" id="ARBA00004651"/>
    </source>
</evidence>
<feature type="transmembrane region" description="Helical" evidence="11">
    <location>
        <begin position="6"/>
        <end position="30"/>
    </location>
</feature>
<evidence type="ECO:0000259" key="15">
    <source>
        <dbReference type="Pfam" id="PF13244"/>
    </source>
</evidence>
<feature type="transmembrane region" description="Helical" evidence="11">
    <location>
        <begin position="141"/>
        <end position="160"/>
    </location>
</feature>
<feature type="transmembrane region" description="Helical" evidence="11">
    <location>
        <begin position="216"/>
        <end position="241"/>
    </location>
</feature>
<feature type="domain" description="MrpA C-terminal/MbhE" evidence="16">
    <location>
        <begin position="704"/>
        <end position="786"/>
    </location>
</feature>
<dbReference type="NCBIfam" id="NF009288">
    <property type="entry name" value="PRK12648.1"/>
    <property type="match status" value="1"/>
</dbReference>
<evidence type="ECO:0000256" key="3">
    <source>
        <dbReference type="ARBA" id="ARBA00022449"/>
    </source>
</evidence>
<evidence type="ECO:0000256" key="6">
    <source>
        <dbReference type="ARBA" id="ARBA00022989"/>
    </source>
</evidence>
<feature type="domain" description="Na+/H+ antiporter MnhB subunit-related protein" evidence="14">
    <location>
        <begin position="807"/>
        <end position="930"/>
    </location>
</feature>
<dbReference type="Pfam" id="PF04039">
    <property type="entry name" value="MnhB"/>
    <property type="match status" value="1"/>
</dbReference>
<reference evidence="17 18" key="1">
    <citation type="journal article" date="2023" name="Microorganisms">
        <title>Thiorhodovibrio frisius and Trv. litoralis spp. nov., Two Novel Members from a Clade of Fastidious Purple Sulfur Bacteria That Exhibit Unique Red-Shifted Light-Harvesting Capabilities.</title>
        <authorList>
            <person name="Methner A."/>
            <person name="Kuzyk S.B."/>
            <person name="Petersen J."/>
            <person name="Bauer S."/>
            <person name="Brinkmann H."/>
            <person name="Sichau K."/>
            <person name="Wanner G."/>
            <person name="Wolf J."/>
            <person name="Neumann-Schaal M."/>
            <person name="Henke P."/>
            <person name="Tank M."/>
            <person name="Sproer C."/>
            <person name="Bunk B."/>
            <person name="Overmann J."/>
        </authorList>
    </citation>
    <scope>NUCLEOTIDE SEQUENCE [LARGE SCALE GENOMIC DNA]</scope>
    <source>
        <strain evidence="17 18">DSM 6702</strain>
    </source>
</reference>
<keyword evidence="3" id="KW-0050">Antiport</keyword>
<dbReference type="InterPro" id="IPR050616">
    <property type="entry name" value="CPA3_Na-H_Antiporter_A"/>
</dbReference>
<keyword evidence="7" id="KW-0406">Ion transport</keyword>
<keyword evidence="4" id="KW-1003">Cell membrane</keyword>
<evidence type="ECO:0000256" key="7">
    <source>
        <dbReference type="ARBA" id="ARBA00023065"/>
    </source>
</evidence>
<feature type="transmembrane region" description="Helical" evidence="11">
    <location>
        <begin position="309"/>
        <end position="328"/>
    </location>
</feature>
<feature type="transmembrane region" description="Helical" evidence="11">
    <location>
        <begin position="172"/>
        <end position="196"/>
    </location>
</feature>
<dbReference type="PRINTS" id="PR01434">
    <property type="entry name" value="NADHDHGNASE5"/>
</dbReference>
<feature type="transmembrane region" description="Helical" evidence="11">
    <location>
        <begin position="806"/>
        <end position="828"/>
    </location>
</feature>
<feature type="transmembrane region" description="Helical" evidence="11">
    <location>
        <begin position="709"/>
        <end position="729"/>
    </location>
</feature>
<feature type="transmembrane region" description="Helical" evidence="11">
    <location>
        <begin position="768"/>
        <end position="785"/>
    </location>
</feature>
<dbReference type="InterPro" id="IPR046806">
    <property type="entry name" value="MrpA_C/MbhE"/>
</dbReference>
<evidence type="ECO:0000256" key="10">
    <source>
        <dbReference type="SAM" id="MobiDB-lite"/>
    </source>
</evidence>
<feature type="transmembrane region" description="Helical" evidence="11">
    <location>
        <begin position="911"/>
        <end position="933"/>
    </location>
</feature>
<dbReference type="InterPro" id="IPR001516">
    <property type="entry name" value="Proton_antipo_N"/>
</dbReference>
<feature type="transmembrane region" description="Helical" evidence="11">
    <location>
        <begin position="621"/>
        <end position="640"/>
    </location>
</feature>
<dbReference type="Pfam" id="PF00361">
    <property type="entry name" value="Proton_antipo_M"/>
    <property type="match status" value="1"/>
</dbReference>
<protein>
    <submittedName>
        <fullName evidence="17">Multiple resistance and pH homeostasis protein A</fullName>
    </submittedName>
</protein>
<name>A0ABZ0SEU0_9GAMM</name>